<dbReference type="AlphaFoldDB" id="R7Q7R1"/>
<accession>R7Q7R1</accession>
<dbReference type="PANTHER" id="PTHR21569">
    <property type="entry name" value="RIBOSOMAL PROTEIN S9"/>
    <property type="match status" value="1"/>
</dbReference>
<evidence type="ECO:0000256" key="2">
    <source>
        <dbReference type="ARBA" id="ARBA00022980"/>
    </source>
</evidence>
<gene>
    <name evidence="6" type="ORF">CHC_T00010059001</name>
</gene>
<dbReference type="SUPFAM" id="SSF54211">
    <property type="entry name" value="Ribosomal protein S5 domain 2-like"/>
    <property type="match status" value="1"/>
</dbReference>
<dbReference type="STRING" id="2769.R7Q7R1"/>
<dbReference type="EMBL" id="HG001647">
    <property type="protein sequence ID" value="CDF33485.1"/>
    <property type="molecule type" value="Genomic_DNA"/>
</dbReference>
<dbReference type="OMA" id="KFQFSKR"/>
<dbReference type="InterPro" id="IPR023035">
    <property type="entry name" value="Ribosomal_uS9_bac/plastid"/>
</dbReference>
<dbReference type="InterPro" id="IPR000754">
    <property type="entry name" value="Ribosomal_uS9"/>
</dbReference>
<dbReference type="Gramene" id="CDF33485">
    <property type="protein sequence ID" value="CDF33485"/>
    <property type="gene ID" value="CHC_T00010059001"/>
</dbReference>
<reference evidence="7" key="1">
    <citation type="journal article" date="2013" name="Proc. Natl. Acad. Sci. U.S.A.">
        <title>Genome structure and metabolic features in the red seaweed Chondrus crispus shed light on evolution of the Archaeplastida.</title>
        <authorList>
            <person name="Collen J."/>
            <person name="Porcel B."/>
            <person name="Carre W."/>
            <person name="Ball S.G."/>
            <person name="Chaparro C."/>
            <person name="Tonon T."/>
            <person name="Barbeyron T."/>
            <person name="Michel G."/>
            <person name="Noel B."/>
            <person name="Valentin K."/>
            <person name="Elias M."/>
            <person name="Artiguenave F."/>
            <person name="Arun A."/>
            <person name="Aury J.M."/>
            <person name="Barbosa-Neto J.F."/>
            <person name="Bothwell J.H."/>
            <person name="Bouget F.Y."/>
            <person name="Brillet L."/>
            <person name="Cabello-Hurtado F."/>
            <person name="Capella-Gutierrez S."/>
            <person name="Charrier B."/>
            <person name="Cladiere L."/>
            <person name="Cock J.M."/>
            <person name="Coelho S.M."/>
            <person name="Colleoni C."/>
            <person name="Czjzek M."/>
            <person name="Da Silva C."/>
            <person name="Delage L."/>
            <person name="Denoeud F."/>
            <person name="Deschamps P."/>
            <person name="Dittami S.M."/>
            <person name="Gabaldon T."/>
            <person name="Gachon C.M."/>
            <person name="Groisillier A."/>
            <person name="Herve C."/>
            <person name="Jabbari K."/>
            <person name="Katinka M."/>
            <person name="Kloareg B."/>
            <person name="Kowalczyk N."/>
            <person name="Labadie K."/>
            <person name="Leblanc C."/>
            <person name="Lopez P.J."/>
            <person name="McLachlan D.H."/>
            <person name="Meslet-Cladiere L."/>
            <person name="Moustafa A."/>
            <person name="Nehr Z."/>
            <person name="Nyvall Collen P."/>
            <person name="Panaud O."/>
            <person name="Partensky F."/>
            <person name="Poulain J."/>
            <person name="Rensing S.A."/>
            <person name="Rousvoal S."/>
            <person name="Samson G."/>
            <person name="Symeonidi A."/>
            <person name="Weissenbach J."/>
            <person name="Zambounis A."/>
            <person name="Wincker P."/>
            <person name="Boyen C."/>
        </authorList>
    </citation>
    <scope>NUCLEOTIDE SEQUENCE [LARGE SCALE GENOMIC DNA]</scope>
    <source>
        <strain evidence="7">cv. Stackhouse</strain>
    </source>
</reference>
<evidence type="ECO:0000313" key="7">
    <source>
        <dbReference type="Proteomes" id="UP000012073"/>
    </source>
</evidence>
<dbReference type="GO" id="GO:0006412">
    <property type="term" value="P:translation"/>
    <property type="evidence" value="ECO:0007669"/>
    <property type="project" value="InterPro"/>
</dbReference>
<dbReference type="Pfam" id="PF00380">
    <property type="entry name" value="Ribosomal_S9"/>
    <property type="match status" value="1"/>
</dbReference>
<evidence type="ECO:0000256" key="3">
    <source>
        <dbReference type="ARBA" id="ARBA00023274"/>
    </source>
</evidence>
<dbReference type="Proteomes" id="UP000012073">
    <property type="component" value="Unassembled WGS sequence"/>
</dbReference>
<keyword evidence="3 4" id="KW-0687">Ribonucleoprotein</keyword>
<feature type="region of interest" description="Disordered" evidence="5">
    <location>
        <begin position="126"/>
        <end position="158"/>
    </location>
</feature>
<dbReference type="GO" id="GO:0003735">
    <property type="term" value="F:structural constituent of ribosome"/>
    <property type="evidence" value="ECO:0007669"/>
    <property type="project" value="InterPro"/>
</dbReference>
<dbReference type="GeneID" id="17321010"/>
<dbReference type="Gene3D" id="3.30.230.10">
    <property type="match status" value="1"/>
</dbReference>
<feature type="compositionally biased region" description="Basic and acidic residues" evidence="5">
    <location>
        <begin position="134"/>
        <end position="143"/>
    </location>
</feature>
<dbReference type="InterPro" id="IPR020568">
    <property type="entry name" value="Ribosomal_Su5_D2-typ_SF"/>
</dbReference>
<dbReference type="InterPro" id="IPR014721">
    <property type="entry name" value="Ribsml_uS5_D2-typ_fold_subgr"/>
</dbReference>
<dbReference type="KEGG" id="ccp:CHC_T00010059001"/>
<dbReference type="PANTHER" id="PTHR21569:SF1">
    <property type="entry name" value="SMALL RIBOSOMAL SUBUNIT PROTEIN US9M"/>
    <property type="match status" value="1"/>
</dbReference>
<keyword evidence="7" id="KW-1185">Reference proteome</keyword>
<dbReference type="OrthoDB" id="4477at2759"/>
<proteinExistence type="inferred from homology"/>
<evidence type="ECO:0000313" key="6">
    <source>
        <dbReference type="EMBL" id="CDF33485.1"/>
    </source>
</evidence>
<dbReference type="GO" id="GO:0003723">
    <property type="term" value="F:RNA binding"/>
    <property type="evidence" value="ECO:0007669"/>
    <property type="project" value="TreeGrafter"/>
</dbReference>
<evidence type="ECO:0000256" key="4">
    <source>
        <dbReference type="RuleBase" id="RU003815"/>
    </source>
</evidence>
<dbReference type="RefSeq" id="XP_005713288.1">
    <property type="nucleotide sequence ID" value="XM_005713231.1"/>
</dbReference>
<evidence type="ECO:0000256" key="5">
    <source>
        <dbReference type="SAM" id="MobiDB-lite"/>
    </source>
</evidence>
<evidence type="ECO:0000256" key="1">
    <source>
        <dbReference type="ARBA" id="ARBA00005251"/>
    </source>
</evidence>
<dbReference type="PROSITE" id="PS00360">
    <property type="entry name" value="RIBOSOMAL_S9"/>
    <property type="match status" value="1"/>
</dbReference>
<protein>
    <submittedName>
        <fullName evidence="6">Ribosomal protein S9 family protein</fullName>
    </submittedName>
</protein>
<dbReference type="InterPro" id="IPR020574">
    <property type="entry name" value="Ribosomal_uS9_CS"/>
</dbReference>
<keyword evidence="2 4" id="KW-0689">Ribosomal protein</keyword>
<dbReference type="FunFam" id="3.30.230.10:FF:000001">
    <property type="entry name" value="30S ribosomal protein S9"/>
    <property type="match status" value="1"/>
</dbReference>
<dbReference type="HAMAP" id="MF_00532_B">
    <property type="entry name" value="Ribosomal_uS9_B"/>
    <property type="match status" value="1"/>
</dbReference>
<sequence>MLEDVEERREYLKKVNSTNKPPVYKRKVNENGEAYAIGSRKRSKAKVWLRPGTGDIVVNGRSWVDYFRRLDQRDKILKPFGLLRLTGSMDVTCEVKGGGTTGQAEAFRHALARALQNWNPEYRPTMKENGFLTRDSREVEPKKYGRKKARKSFQWVKR</sequence>
<name>R7Q7R1_CHOCR</name>
<dbReference type="NCBIfam" id="NF001099">
    <property type="entry name" value="PRK00132.1"/>
    <property type="match status" value="1"/>
</dbReference>
<organism evidence="6 7">
    <name type="scientific">Chondrus crispus</name>
    <name type="common">Carrageen Irish moss</name>
    <name type="synonym">Polymorpha crispa</name>
    <dbReference type="NCBI Taxonomy" id="2769"/>
    <lineage>
        <taxon>Eukaryota</taxon>
        <taxon>Rhodophyta</taxon>
        <taxon>Florideophyceae</taxon>
        <taxon>Rhodymeniophycidae</taxon>
        <taxon>Gigartinales</taxon>
        <taxon>Gigartinaceae</taxon>
        <taxon>Chondrus</taxon>
    </lineage>
</organism>
<comment type="similarity">
    <text evidence="1 4">Belongs to the universal ribosomal protein uS9 family.</text>
</comment>
<dbReference type="GO" id="GO:0022627">
    <property type="term" value="C:cytosolic small ribosomal subunit"/>
    <property type="evidence" value="ECO:0007669"/>
    <property type="project" value="TreeGrafter"/>
</dbReference>
<feature type="compositionally biased region" description="Basic residues" evidence="5">
    <location>
        <begin position="144"/>
        <end position="158"/>
    </location>
</feature>